<keyword evidence="3" id="KW-1185">Reference proteome</keyword>
<organism evidence="2 3">
    <name type="scientific">Caenispirillum bisanense</name>
    <dbReference type="NCBI Taxonomy" id="414052"/>
    <lineage>
        <taxon>Bacteria</taxon>
        <taxon>Pseudomonadati</taxon>
        <taxon>Pseudomonadota</taxon>
        <taxon>Alphaproteobacteria</taxon>
        <taxon>Rhodospirillales</taxon>
        <taxon>Novispirillaceae</taxon>
        <taxon>Caenispirillum</taxon>
    </lineage>
</organism>
<protein>
    <submittedName>
        <fullName evidence="2">Uncharacterized protein</fullName>
    </submittedName>
</protein>
<gene>
    <name evidence="2" type="ORF">SAMN05421508_1264</name>
</gene>
<evidence type="ECO:0000313" key="2">
    <source>
        <dbReference type="EMBL" id="SOE01794.1"/>
    </source>
</evidence>
<dbReference type="AlphaFoldDB" id="A0A286H3D4"/>
<keyword evidence="1" id="KW-1133">Transmembrane helix</keyword>
<accession>A0A286H3D4</accession>
<dbReference type="EMBL" id="OCNJ01000026">
    <property type="protein sequence ID" value="SOE01794.1"/>
    <property type="molecule type" value="Genomic_DNA"/>
</dbReference>
<reference evidence="2 3" key="1">
    <citation type="submission" date="2017-09" db="EMBL/GenBank/DDBJ databases">
        <authorList>
            <person name="Ehlers B."/>
            <person name="Leendertz F.H."/>
        </authorList>
    </citation>
    <scope>NUCLEOTIDE SEQUENCE [LARGE SCALE GENOMIC DNA]</scope>
    <source>
        <strain evidence="2 3">USBA 140</strain>
    </source>
</reference>
<keyword evidence="1" id="KW-0472">Membrane</keyword>
<name>A0A286H3D4_9PROT</name>
<dbReference type="RefSeq" id="WP_097281821.1">
    <property type="nucleotide sequence ID" value="NZ_OCNJ01000026.1"/>
</dbReference>
<evidence type="ECO:0000313" key="3">
    <source>
        <dbReference type="Proteomes" id="UP000219621"/>
    </source>
</evidence>
<dbReference type="Proteomes" id="UP000219621">
    <property type="component" value="Unassembled WGS sequence"/>
</dbReference>
<feature type="transmembrane region" description="Helical" evidence="1">
    <location>
        <begin position="12"/>
        <end position="31"/>
    </location>
</feature>
<evidence type="ECO:0000256" key="1">
    <source>
        <dbReference type="SAM" id="Phobius"/>
    </source>
</evidence>
<sequence length="74" mass="7577">MMEITSLSDAFLPLIGLAGFLVFAVIAGPLVSTRTPFSPPALMVAIGAVSACLLGDAFEPDLSNRGISPTAISR</sequence>
<proteinExistence type="predicted"/>
<keyword evidence="1" id="KW-0812">Transmembrane</keyword>